<dbReference type="AlphaFoldDB" id="A0A6S7FQ87"/>
<comment type="caution">
    <text evidence="4">The sequence shown here is derived from an EMBL/GenBank/DDBJ whole genome shotgun (WGS) entry which is preliminary data.</text>
</comment>
<gene>
    <name evidence="4" type="ORF">PACLA_8A059293</name>
</gene>
<keyword evidence="4" id="KW-0436">Ligase</keyword>
<evidence type="ECO:0000256" key="3">
    <source>
        <dbReference type="SAM" id="MobiDB-lite"/>
    </source>
</evidence>
<dbReference type="GO" id="GO:0016874">
    <property type="term" value="F:ligase activity"/>
    <property type="evidence" value="ECO:0007669"/>
    <property type="project" value="UniProtKB-KW"/>
</dbReference>
<feature type="compositionally biased region" description="Low complexity" evidence="3">
    <location>
        <begin position="33"/>
        <end position="58"/>
    </location>
</feature>
<keyword evidence="1 2" id="KW-0833">Ubl conjugation pathway</keyword>
<evidence type="ECO:0000256" key="2">
    <source>
        <dbReference type="PROSITE-ProRule" id="PRU00104"/>
    </source>
</evidence>
<evidence type="ECO:0000313" key="4">
    <source>
        <dbReference type="EMBL" id="CAB3976890.1"/>
    </source>
</evidence>
<sequence>MSEKFKEDIRNTIQQTVREELSKVLPSNKDTGECSSSETSQSTPTTSTTSATPNSETSCQSRGQSSTLSFRDFYRIREASRQEDFKPTKKKKRGNEASASGAKSKQPKEVEIKVGMAYVIDGVFKIRRNKTHILKVKTDIEKEELIEKAIIKHGNFDQSFDRVSPYVLLYPDFSEVNFVPGTEEIFSLVKYKEAISKDYKKLTFYLCLRDEYQYNQFSDWSSPDDNEENNDTKHEKNATVNTTKDSPPIFVMDDDDDPMLLLAINRSQQDENMPVLSETANNEEKMSAEPSSLDEALELKMNDIPNDNYTVIEVTRKHLVERTFELLKDEDDIKGRVIVKFIGEEAVDTGGVTREFFTNFFQSILSNGNIFRGSYPNLTFRHNLHALEEGQFEMFGILTAIALLNGCPGPHFLCHSLASFILDNQLEVVLDDVPAESEFKTKLIQIQGCNNEAELSNIVNSFPERFDMGYTKPVLTLNDKDDLIRFCSKHVVISSVAEEIFSFRKGLSIFGVLHELCKFNEAGLAELVYQDINTDHVKACFKPCFSAVGTDEHGKETEIVYKWQQFLKKSKSGKLKSKVLACPDWNNPDQAISVDDSPVVKSLSLNDILQFGSSSRFPNFKGSLAFDHQCTDAHKRLTGNTCALTICIPVNERYTKCNTDTFALNIMEDIFQDYGLGQR</sequence>
<dbReference type="SMART" id="SM00119">
    <property type="entry name" value="HECTc"/>
    <property type="match status" value="1"/>
</dbReference>
<evidence type="ECO:0000313" key="5">
    <source>
        <dbReference type="Proteomes" id="UP001152795"/>
    </source>
</evidence>
<feature type="region of interest" description="Disordered" evidence="3">
    <location>
        <begin position="218"/>
        <end position="249"/>
    </location>
</feature>
<feature type="region of interest" description="Disordered" evidence="3">
    <location>
        <begin position="17"/>
        <end position="66"/>
    </location>
</feature>
<dbReference type="EMBL" id="CACRXK020000018">
    <property type="protein sequence ID" value="CAB3976890.1"/>
    <property type="molecule type" value="Genomic_DNA"/>
</dbReference>
<feature type="region of interest" description="Disordered" evidence="3">
    <location>
        <begin position="81"/>
        <end position="106"/>
    </location>
</feature>
<dbReference type="InterPro" id="IPR000569">
    <property type="entry name" value="HECT_dom"/>
</dbReference>
<protein>
    <submittedName>
        <fullName evidence="4">G2 M phase-specific E3 ubiquitin- ligase</fullName>
    </submittedName>
</protein>
<dbReference type="Gene3D" id="3.90.1750.10">
    <property type="entry name" value="Hect, E3 ligase catalytic domains"/>
    <property type="match status" value="1"/>
</dbReference>
<keyword evidence="5" id="KW-1185">Reference proteome</keyword>
<dbReference type="Proteomes" id="UP001152795">
    <property type="component" value="Unassembled WGS sequence"/>
</dbReference>
<dbReference type="SUPFAM" id="SSF56204">
    <property type="entry name" value="Hect, E3 ligase catalytic domain"/>
    <property type="match status" value="1"/>
</dbReference>
<organism evidence="4 5">
    <name type="scientific">Paramuricea clavata</name>
    <name type="common">Red gorgonian</name>
    <name type="synonym">Violescent sea-whip</name>
    <dbReference type="NCBI Taxonomy" id="317549"/>
    <lineage>
        <taxon>Eukaryota</taxon>
        <taxon>Metazoa</taxon>
        <taxon>Cnidaria</taxon>
        <taxon>Anthozoa</taxon>
        <taxon>Octocorallia</taxon>
        <taxon>Malacalcyonacea</taxon>
        <taxon>Plexauridae</taxon>
        <taxon>Paramuricea</taxon>
    </lineage>
</organism>
<dbReference type="PROSITE" id="PS50237">
    <property type="entry name" value="HECT"/>
    <property type="match status" value="1"/>
</dbReference>
<proteinExistence type="predicted"/>
<name>A0A6S7FQ87_PARCT</name>
<reference evidence="4" key="1">
    <citation type="submission" date="2020-04" db="EMBL/GenBank/DDBJ databases">
        <authorList>
            <person name="Alioto T."/>
            <person name="Alioto T."/>
            <person name="Gomez Garrido J."/>
        </authorList>
    </citation>
    <scope>NUCLEOTIDE SEQUENCE</scope>
    <source>
        <strain evidence="4">A484AB</strain>
    </source>
</reference>
<dbReference type="InterPro" id="IPR035983">
    <property type="entry name" value="Hect_E3_ubiquitin_ligase"/>
</dbReference>
<dbReference type="GO" id="GO:0004842">
    <property type="term" value="F:ubiquitin-protein transferase activity"/>
    <property type="evidence" value="ECO:0007669"/>
    <property type="project" value="InterPro"/>
</dbReference>
<comment type="caution">
    <text evidence="2">Lacks conserved residue(s) required for the propagation of feature annotation.</text>
</comment>
<accession>A0A6S7FQ87</accession>
<evidence type="ECO:0000256" key="1">
    <source>
        <dbReference type="ARBA" id="ARBA00022786"/>
    </source>
</evidence>